<sequence>MTKIIVVLAGLYLTYYTFVYAKMTWTTGKKTAGALIGLLAACFPPLSFILYMK</sequence>
<organism evidence="2 3">
    <name type="scientific">Paenibacillus aestuarii</name>
    <dbReference type="NCBI Taxonomy" id="516965"/>
    <lineage>
        <taxon>Bacteria</taxon>
        <taxon>Bacillati</taxon>
        <taxon>Bacillota</taxon>
        <taxon>Bacilli</taxon>
        <taxon>Bacillales</taxon>
        <taxon>Paenibacillaceae</taxon>
        <taxon>Paenibacillus</taxon>
    </lineage>
</organism>
<keyword evidence="1" id="KW-0472">Membrane</keyword>
<evidence type="ECO:0000313" key="2">
    <source>
        <dbReference type="EMBL" id="MFC5452686.1"/>
    </source>
</evidence>
<comment type="caution">
    <text evidence="2">The sequence shown here is derived from an EMBL/GenBank/DDBJ whole genome shotgun (WGS) entry which is preliminary data.</text>
</comment>
<dbReference type="RefSeq" id="WP_270877858.1">
    <property type="nucleotide sequence ID" value="NZ_JAQFVF010000009.1"/>
</dbReference>
<keyword evidence="1" id="KW-1133">Transmembrane helix</keyword>
<dbReference type="EMBL" id="JBHSMJ010000063">
    <property type="protein sequence ID" value="MFC5452686.1"/>
    <property type="molecule type" value="Genomic_DNA"/>
</dbReference>
<accession>A0ABW0KJC2</accession>
<keyword evidence="3" id="KW-1185">Reference proteome</keyword>
<feature type="transmembrane region" description="Helical" evidence="1">
    <location>
        <begin position="31"/>
        <end position="51"/>
    </location>
</feature>
<name>A0ABW0KJC2_9BACL</name>
<gene>
    <name evidence="2" type="ORF">ACFPOG_31255</name>
</gene>
<evidence type="ECO:0000313" key="3">
    <source>
        <dbReference type="Proteomes" id="UP001596044"/>
    </source>
</evidence>
<keyword evidence="1" id="KW-0812">Transmembrane</keyword>
<reference evidence="3" key="1">
    <citation type="journal article" date="2019" name="Int. J. Syst. Evol. Microbiol.">
        <title>The Global Catalogue of Microorganisms (GCM) 10K type strain sequencing project: providing services to taxonomists for standard genome sequencing and annotation.</title>
        <authorList>
            <consortium name="The Broad Institute Genomics Platform"/>
            <consortium name="The Broad Institute Genome Sequencing Center for Infectious Disease"/>
            <person name="Wu L."/>
            <person name="Ma J."/>
        </authorList>
    </citation>
    <scope>NUCLEOTIDE SEQUENCE [LARGE SCALE GENOMIC DNA]</scope>
    <source>
        <strain evidence="3">KACC 11904</strain>
    </source>
</reference>
<protein>
    <submittedName>
        <fullName evidence="2">Uncharacterized protein</fullName>
    </submittedName>
</protein>
<dbReference type="Proteomes" id="UP001596044">
    <property type="component" value="Unassembled WGS sequence"/>
</dbReference>
<proteinExistence type="predicted"/>
<evidence type="ECO:0000256" key="1">
    <source>
        <dbReference type="SAM" id="Phobius"/>
    </source>
</evidence>